<evidence type="ECO:0000313" key="7">
    <source>
        <dbReference type="Proteomes" id="UP000470470"/>
    </source>
</evidence>
<evidence type="ECO:0000256" key="3">
    <source>
        <dbReference type="ARBA" id="ARBA00022801"/>
    </source>
</evidence>
<dbReference type="PANTHER" id="PTHR35005:SF1">
    <property type="entry name" value="2-AMINO-5-FORMYLAMINO-6-RIBOSYLAMINOPYRIMIDIN-4(3H)-ONE 5'-MONOPHOSPHATE DEFORMYLASE"/>
    <property type="match status" value="1"/>
</dbReference>
<keyword evidence="2" id="KW-0479">Metal-binding</keyword>
<evidence type="ECO:0000256" key="5">
    <source>
        <dbReference type="ARBA" id="ARBA00024029"/>
    </source>
</evidence>
<name>A0A7K3WBK1_9ACTN</name>
<dbReference type="GO" id="GO:0046872">
    <property type="term" value="F:metal ion binding"/>
    <property type="evidence" value="ECO:0007669"/>
    <property type="project" value="UniProtKB-KW"/>
</dbReference>
<dbReference type="AlphaFoldDB" id="A0A7K3WBK1"/>
<dbReference type="Pfam" id="PF02633">
    <property type="entry name" value="Creatininase"/>
    <property type="match status" value="1"/>
</dbReference>
<organism evidence="6 7">
    <name type="scientific">Goekera deserti</name>
    <dbReference type="NCBI Taxonomy" id="2497753"/>
    <lineage>
        <taxon>Bacteria</taxon>
        <taxon>Bacillati</taxon>
        <taxon>Actinomycetota</taxon>
        <taxon>Actinomycetes</taxon>
        <taxon>Geodermatophilales</taxon>
        <taxon>Geodermatophilaceae</taxon>
        <taxon>Goekera</taxon>
    </lineage>
</organism>
<comment type="caution">
    <text evidence="6">The sequence shown here is derived from an EMBL/GenBank/DDBJ whole genome shotgun (WGS) entry which is preliminary data.</text>
</comment>
<dbReference type="GO" id="GO:0009231">
    <property type="term" value="P:riboflavin biosynthetic process"/>
    <property type="evidence" value="ECO:0007669"/>
    <property type="project" value="TreeGrafter"/>
</dbReference>
<dbReference type="Gene3D" id="3.40.50.10310">
    <property type="entry name" value="Creatininase"/>
    <property type="match status" value="1"/>
</dbReference>
<dbReference type="Proteomes" id="UP000470470">
    <property type="component" value="Unassembled WGS sequence"/>
</dbReference>
<proteinExistence type="inferred from homology"/>
<dbReference type="GO" id="GO:0016811">
    <property type="term" value="F:hydrolase activity, acting on carbon-nitrogen (but not peptide) bonds, in linear amides"/>
    <property type="evidence" value="ECO:0007669"/>
    <property type="project" value="TreeGrafter"/>
</dbReference>
<evidence type="ECO:0000256" key="4">
    <source>
        <dbReference type="ARBA" id="ARBA00022833"/>
    </source>
</evidence>
<keyword evidence="3" id="KW-0378">Hydrolase</keyword>
<dbReference type="InterPro" id="IPR003785">
    <property type="entry name" value="Creatininase/forma_Hydrolase"/>
</dbReference>
<dbReference type="PANTHER" id="PTHR35005">
    <property type="entry name" value="3-DEHYDRO-SCYLLO-INOSOSE HYDROLASE"/>
    <property type="match status" value="1"/>
</dbReference>
<gene>
    <name evidence="6" type="ORF">G1H19_07030</name>
</gene>
<evidence type="ECO:0000256" key="2">
    <source>
        <dbReference type="ARBA" id="ARBA00022723"/>
    </source>
</evidence>
<reference evidence="6 7" key="1">
    <citation type="submission" date="2020-02" db="EMBL/GenBank/DDBJ databases">
        <title>The whole genome sequence of CPCC 205119.</title>
        <authorList>
            <person name="Jiang Z."/>
        </authorList>
    </citation>
    <scope>NUCLEOTIDE SEQUENCE [LARGE SCALE GENOMIC DNA]</scope>
    <source>
        <strain evidence="6 7">CPCC 205119</strain>
    </source>
</reference>
<protein>
    <submittedName>
        <fullName evidence="6">Creatininase family protein</fullName>
    </submittedName>
</protein>
<accession>A0A7K3WBK1</accession>
<evidence type="ECO:0000313" key="6">
    <source>
        <dbReference type="EMBL" id="NEL53754.1"/>
    </source>
</evidence>
<keyword evidence="4" id="KW-0862">Zinc</keyword>
<sequence length="275" mass="28902">MTTERRWERLTGPEVGAIDTTAAVAVVPIGAVEQHGPHLPLMTDCFIAEQVATRAVAALPDDAPVWLLPTQSIGKSTEHLGWPGTLTWSTETLLAMCRDLGRSVAASGFRRLVFVNGHGGNPSLLDTVARDVRVATGLMVFPISVFRLGLPAGLDLVGADFDVHGGHSETSVMLALAPDTVHMDRAVEGGRAVADLFAGPGLLTLEGAVPTAWVTDDVSSNGVVGDPRRASAAVGEQIVAWWTARLAAALLEVSAFEFPVLRRDPTGVSHPARGV</sequence>
<keyword evidence="7" id="KW-1185">Reference proteome</keyword>
<dbReference type="SUPFAM" id="SSF102215">
    <property type="entry name" value="Creatininase"/>
    <property type="match status" value="1"/>
</dbReference>
<comment type="similarity">
    <text evidence="5">Belongs to the creatininase superfamily.</text>
</comment>
<dbReference type="RefSeq" id="WP_152728333.1">
    <property type="nucleotide sequence ID" value="NZ_JAABOZ010000002.1"/>
</dbReference>
<dbReference type="InterPro" id="IPR024087">
    <property type="entry name" value="Creatininase-like_sf"/>
</dbReference>
<dbReference type="EMBL" id="JAAGWK010000009">
    <property type="protein sequence ID" value="NEL53754.1"/>
    <property type="molecule type" value="Genomic_DNA"/>
</dbReference>
<evidence type="ECO:0000256" key="1">
    <source>
        <dbReference type="ARBA" id="ARBA00001947"/>
    </source>
</evidence>
<comment type="cofactor">
    <cofactor evidence="1">
        <name>Zn(2+)</name>
        <dbReference type="ChEBI" id="CHEBI:29105"/>
    </cofactor>
</comment>